<evidence type="ECO:0000313" key="2">
    <source>
        <dbReference type="Proteomes" id="UP001273166"/>
    </source>
</evidence>
<dbReference type="Proteomes" id="UP001273166">
    <property type="component" value="Unassembled WGS sequence"/>
</dbReference>
<keyword evidence="2" id="KW-1185">Reference proteome</keyword>
<reference evidence="1" key="1">
    <citation type="journal article" date="2023" name="Mol. Phylogenet. Evol.">
        <title>Genome-scale phylogeny and comparative genomics of the fungal order Sordariales.</title>
        <authorList>
            <person name="Hensen N."/>
            <person name="Bonometti L."/>
            <person name="Westerberg I."/>
            <person name="Brannstrom I.O."/>
            <person name="Guillou S."/>
            <person name="Cros-Aarteil S."/>
            <person name="Calhoun S."/>
            <person name="Haridas S."/>
            <person name="Kuo A."/>
            <person name="Mondo S."/>
            <person name="Pangilinan J."/>
            <person name="Riley R."/>
            <person name="LaButti K."/>
            <person name="Andreopoulos B."/>
            <person name="Lipzen A."/>
            <person name="Chen C."/>
            <person name="Yan M."/>
            <person name="Daum C."/>
            <person name="Ng V."/>
            <person name="Clum A."/>
            <person name="Steindorff A."/>
            <person name="Ohm R.A."/>
            <person name="Martin F."/>
            <person name="Silar P."/>
            <person name="Natvig D.O."/>
            <person name="Lalanne C."/>
            <person name="Gautier V."/>
            <person name="Ament-Velasquez S.L."/>
            <person name="Kruys A."/>
            <person name="Hutchinson M.I."/>
            <person name="Powell A.J."/>
            <person name="Barry K."/>
            <person name="Miller A.N."/>
            <person name="Grigoriev I.V."/>
            <person name="Debuchy R."/>
            <person name="Gladieux P."/>
            <person name="Hiltunen Thoren M."/>
            <person name="Johannesson H."/>
        </authorList>
    </citation>
    <scope>NUCLEOTIDE SEQUENCE</scope>
    <source>
        <strain evidence="1">CBS 333.67</strain>
    </source>
</reference>
<reference evidence="1" key="2">
    <citation type="submission" date="2023-06" db="EMBL/GenBank/DDBJ databases">
        <authorList>
            <consortium name="Lawrence Berkeley National Laboratory"/>
            <person name="Mondo S.J."/>
            <person name="Hensen N."/>
            <person name="Bonometti L."/>
            <person name="Westerberg I."/>
            <person name="Brannstrom I.O."/>
            <person name="Guillou S."/>
            <person name="Cros-Aarteil S."/>
            <person name="Calhoun S."/>
            <person name="Haridas S."/>
            <person name="Kuo A."/>
            <person name="Pangilinan J."/>
            <person name="Riley R."/>
            <person name="Labutti K."/>
            <person name="Andreopoulos B."/>
            <person name="Lipzen A."/>
            <person name="Chen C."/>
            <person name="Yanf M."/>
            <person name="Daum C."/>
            <person name="Ng V."/>
            <person name="Clum A."/>
            <person name="Steindorff A."/>
            <person name="Ohm R."/>
            <person name="Martin F."/>
            <person name="Silar P."/>
            <person name="Natvig D."/>
            <person name="Lalanne C."/>
            <person name="Gautier V."/>
            <person name="Ament-Velasquez S.L."/>
            <person name="Kruys A."/>
            <person name="Hutchinson M.I."/>
            <person name="Powell A.J."/>
            <person name="Barry K."/>
            <person name="Miller A.N."/>
            <person name="Grigoriev I.V."/>
            <person name="Debuchy R."/>
            <person name="Gladieux P."/>
            <person name="Thoren M.H."/>
            <person name="Johannesson H."/>
        </authorList>
    </citation>
    <scope>NUCLEOTIDE SEQUENCE</scope>
    <source>
        <strain evidence="1">CBS 333.67</strain>
    </source>
</reference>
<proteinExistence type="predicted"/>
<dbReference type="RefSeq" id="XP_062725281.1">
    <property type="nucleotide sequence ID" value="XM_062865959.1"/>
</dbReference>
<organism evidence="1 2">
    <name type="scientific">Chaetomium strumarium</name>
    <dbReference type="NCBI Taxonomy" id="1170767"/>
    <lineage>
        <taxon>Eukaryota</taxon>
        <taxon>Fungi</taxon>
        <taxon>Dikarya</taxon>
        <taxon>Ascomycota</taxon>
        <taxon>Pezizomycotina</taxon>
        <taxon>Sordariomycetes</taxon>
        <taxon>Sordariomycetidae</taxon>
        <taxon>Sordariales</taxon>
        <taxon>Chaetomiaceae</taxon>
        <taxon>Chaetomium</taxon>
    </lineage>
</organism>
<dbReference type="GeneID" id="87884788"/>
<name>A0AAJ0H0C9_9PEZI</name>
<comment type="caution">
    <text evidence="1">The sequence shown here is derived from an EMBL/GenBank/DDBJ whole genome shotgun (WGS) entry which is preliminary data.</text>
</comment>
<protein>
    <submittedName>
        <fullName evidence="1">Uncharacterized protein</fullName>
    </submittedName>
</protein>
<gene>
    <name evidence="1" type="ORF">B0T15DRAFT_4546</name>
</gene>
<dbReference type="AlphaFoldDB" id="A0AAJ0H0C9"/>
<sequence>MITHMGMRQLSSYGLVLYFFRSQRPERHAIALLYALKPQTLDASQAPSTSTRPRGCYPRMLIGRRGLRSFALLNLAACCACLDRLPSHRTNPHRCFTTGVIHTPSPPLPWFRGMHFREPAQQSRFSPSTSNLISANITGAFSPLYHHGGYGHFNPRLCFFFLI</sequence>
<dbReference type="EMBL" id="JAUDZG010000001">
    <property type="protein sequence ID" value="KAK3309501.1"/>
    <property type="molecule type" value="Genomic_DNA"/>
</dbReference>
<accession>A0AAJ0H0C9</accession>
<evidence type="ECO:0000313" key="1">
    <source>
        <dbReference type="EMBL" id="KAK3309501.1"/>
    </source>
</evidence>